<feature type="transmembrane region" description="Helical" evidence="2">
    <location>
        <begin position="91"/>
        <end position="112"/>
    </location>
</feature>
<dbReference type="EMBL" id="RKHO01000001">
    <property type="protein sequence ID" value="ROR89928.1"/>
    <property type="molecule type" value="Genomic_DNA"/>
</dbReference>
<feature type="transmembrane region" description="Helical" evidence="2">
    <location>
        <begin position="151"/>
        <end position="172"/>
    </location>
</feature>
<feature type="transmembrane region" description="Helical" evidence="2">
    <location>
        <begin position="30"/>
        <end position="48"/>
    </location>
</feature>
<reference evidence="3 4" key="1">
    <citation type="submission" date="2018-11" db="EMBL/GenBank/DDBJ databases">
        <title>Sequencing the genomes of 1000 actinobacteria strains.</title>
        <authorList>
            <person name="Klenk H.-P."/>
        </authorList>
    </citation>
    <scope>NUCLEOTIDE SEQUENCE [LARGE SCALE GENOMIC DNA]</scope>
    <source>
        <strain evidence="3 4">DSM 12652</strain>
    </source>
</reference>
<feature type="region of interest" description="Disordered" evidence="1">
    <location>
        <begin position="460"/>
        <end position="490"/>
    </location>
</feature>
<organism evidence="3 4">
    <name type="scientific">Nocardioides aurantiacus</name>
    <dbReference type="NCBI Taxonomy" id="86796"/>
    <lineage>
        <taxon>Bacteria</taxon>
        <taxon>Bacillati</taxon>
        <taxon>Actinomycetota</taxon>
        <taxon>Actinomycetes</taxon>
        <taxon>Propionibacteriales</taxon>
        <taxon>Nocardioidaceae</taxon>
        <taxon>Nocardioides</taxon>
    </lineage>
</organism>
<evidence type="ECO:0000256" key="2">
    <source>
        <dbReference type="SAM" id="Phobius"/>
    </source>
</evidence>
<feature type="compositionally biased region" description="Polar residues" evidence="1">
    <location>
        <begin position="474"/>
        <end position="483"/>
    </location>
</feature>
<feature type="transmembrane region" description="Helical" evidence="2">
    <location>
        <begin position="60"/>
        <end position="79"/>
    </location>
</feature>
<accession>A0A3N2CRD6</accession>
<dbReference type="Proteomes" id="UP000281738">
    <property type="component" value="Unassembled WGS sequence"/>
</dbReference>
<dbReference type="AlphaFoldDB" id="A0A3N2CRD6"/>
<protein>
    <submittedName>
        <fullName evidence="3">Signal transduction histidine kinase</fullName>
    </submittedName>
</protein>
<feature type="transmembrane region" description="Helical" evidence="2">
    <location>
        <begin position="124"/>
        <end position="145"/>
    </location>
</feature>
<gene>
    <name evidence="3" type="ORF">EDD33_0759</name>
</gene>
<evidence type="ECO:0000313" key="3">
    <source>
        <dbReference type="EMBL" id="ROR89928.1"/>
    </source>
</evidence>
<keyword evidence="3" id="KW-0418">Kinase</keyword>
<name>A0A3N2CRD6_9ACTN</name>
<feature type="transmembrane region" description="Helical" evidence="2">
    <location>
        <begin position="206"/>
        <end position="227"/>
    </location>
</feature>
<keyword evidence="2" id="KW-0812">Transmembrane</keyword>
<keyword evidence="2" id="KW-1133">Transmembrane helix</keyword>
<keyword evidence="2" id="KW-0472">Membrane</keyword>
<keyword evidence="4" id="KW-1185">Reference proteome</keyword>
<keyword evidence="3" id="KW-0808">Transferase</keyword>
<sequence>MVPATALAVGLALAIHALVPVEVVRSHNTVAIVAAAGLLLVAACLRHAQHLLTRLPEVRARARVTALFGLVLMPLHLGSHTSLDTASSSPVALTAVGLGRACVALSVVVLLVRALARPNGTPATVGAASVLLLVPVVLASTAAWWPGAVPALLRGVGVLMAAVWAACAWYAARRSRSHPWAGALTPSLLLMGVTEVLVVADPRVPGPGATAALLVIAALAATAALMAHGDLRSSVRAEVHRAAQLETDLLRTRDDLALLQQQERSLSHHARGTLAGLRAAVHIWASVPTRDAAEDRDPSADLRRAALAEISSLDDTLRRHRVALGGGPVALDLVVGRAARAARSRGADVVVDVPPLVVLGQLVDLESALRDVLQASHRRAAGGRVEVTATHDRAVARISVTVRGSARARHERSTGAVAVAPHLRAAGLMQRQSGSLEHDEGAGVVHLLIPMCPPPPALRAPGATTDTHRIPRQRTASSGQQHVAATRAGR</sequence>
<proteinExistence type="predicted"/>
<comment type="caution">
    <text evidence="3">The sequence shown here is derived from an EMBL/GenBank/DDBJ whole genome shotgun (WGS) entry which is preliminary data.</text>
</comment>
<evidence type="ECO:0000313" key="4">
    <source>
        <dbReference type="Proteomes" id="UP000281738"/>
    </source>
</evidence>
<feature type="transmembrane region" description="Helical" evidence="2">
    <location>
        <begin position="179"/>
        <end position="200"/>
    </location>
</feature>
<dbReference type="GO" id="GO:0016301">
    <property type="term" value="F:kinase activity"/>
    <property type="evidence" value="ECO:0007669"/>
    <property type="project" value="UniProtKB-KW"/>
</dbReference>
<evidence type="ECO:0000256" key="1">
    <source>
        <dbReference type="SAM" id="MobiDB-lite"/>
    </source>
</evidence>